<feature type="binding site" evidence="12">
    <location>
        <position position="58"/>
    </location>
    <ligand>
        <name>substrate</name>
    </ligand>
</feature>
<feature type="binding site" evidence="12">
    <location>
        <position position="16"/>
    </location>
    <ligand>
        <name>Mg(2+)</name>
        <dbReference type="ChEBI" id="CHEBI:18420"/>
    </ligand>
</feature>
<dbReference type="HAMAP" id="MF_01269">
    <property type="entry name" value="Shikimate_kinase_2"/>
    <property type="match status" value="1"/>
</dbReference>
<dbReference type="HAMAP" id="MF_00109">
    <property type="entry name" value="Shikimate_kinase"/>
    <property type="match status" value="1"/>
</dbReference>
<dbReference type="InterPro" id="IPR027544">
    <property type="entry name" value="Shikimate_kinase_2"/>
</dbReference>
<name>A0ABY6JIX8_9ENTR</name>
<sequence>MTQPIFLIGPRACGKTTVGEGLAQATGFEFVDTDRWLRQHSGMTVAEIVEKEGWEGFRQRESDALQAVTAPGTVIATGGGMVLSEANRQFMHERGVVIYLCAPAQVLAARLAAVPEQGQRPTLTGKTIVDEVEDVLAERETLYRATAHHVVDATGSRDEIVAQLLTALHLAQAS</sequence>
<dbReference type="Gene3D" id="3.40.50.300">
    <property type="entry name" value="P-loop containing nucleotide triphosphate hydrolases"/>
    <property type="match status" value="1"/>
</dbReference>
<dbReference type="PANTHER" id="PTHR21087:SF21">
    <property type="entry name" value="SHIKIMATE KINASE 2"/>
    <property type="match status" value="1"/>
</dbReference>
<protein>
    <recommendedName>
        <fullName evidence="12">Shikimate kinase 2</fullName>
        <shortName evidence="12">SK 2</shortName>
        <ecNumber evidence="12">2.7.1.71</ecNumber>
    </recommendedName>
</protein>
<keyword evidence="5 12" id="KW-0479">Metal-binding</keyword>
<dbReference type="InterPro" id="IPR031322">
    <property type="entry name" value="Shikimate/glucono_kinase"/>
</dbReference>
<comment type="subcellular location">
    <subcellularLocation>
        <location evidence="12">Cytoplasm</location>
    </subcellularLocation>
</comment>
<dbReference type="PANTHER" id="PTHR21087">
    <property type="entry name" value="SHIKIMATE KINASE"/>
    <property type="match status" value="1"/>
</dbReference>
<comment type="function">
    <text evidence="12">Catalyzes the specific phosphorylation of the 3-hydroxyl group of shikimic acid using ATP as a cosubstrate.</text>
</comment>
<dbReference type="NCBIfam" id="NF002988">
    <property type="entry name" value="PRK03731.1"/>
    <property type="match status" value="1"/>
</dbReference>
<accession>A0ABY6JIX8</accession>
<keyword evidence="4 12" id="KW-0808">Transferase</keyword>
<feature type="binding site" evidence="12">
    <location>
        <position position="79"/>
    </location>
    <ligand>
        <name>substrate</name>
    </ligand>
</feature>
<proteinExistence type="inferred from homology"/>
<dbReference type="InterPro" id="IPR023000">
    <property type="entry name" value="Shikimate_kinase_CS"/>
</dbReference>
<dbReference type="Proteomes" id="UP001156318">
    <property type="component" value="Chromosome"/>
</dbReference>
<evidence type="ECO:0000313" key="14">
    <source>
        <dbReference type="Proteomes" id="UP001156318"/>
    </source>
</evidence>
<keyword evidence="10 12" id="KW-0057">Aromatic amino acid biosynthesis</keyword>
<dbReference type="EC" id="2.7.1.71" evidence="12"/>
<reference evidence="13 14" key="1">
    <citation type="submission" date="2021-05" db="EMBL/GenBank/DDBJ databases">
        <title>Isolation, identification, and the growth promoting effects of Pantoea dispersa strain YSD J2 from the aboveground leaves of Cyperus esculentus L.Var. Sativus.</title>
        <authorList>
            <person name="Wang S."/>
            <person name="Tang X.M."/>
            <person name="Huang Y.N."/>
        </authorList>
    </citation>
    <scope>NUCLEOTIDE SEQUENCE [LARGE SCALE GENOMIC DNA]</scope>
    <source>
        <strain evidence="14">YSD YN2</strain>
    </source>
</reference>
<dbReference type="GO" id="GO:0004765">
    <property type="term" value="F:shikimate kinase activity"/>
    <property type="evidence" value="ECO:0007669"/>
    <property type="project" value="UniProtKB-EC"/>
</dbReference>
<feature type="binding site" evidence="12">
    <location>
        <position position="139"/>
    </location>
    <ligand>
        <name>substrate</name>
    </ligand>
</feature>
<feature type="binding site" evidence="12">
    <location>
        <position position="32"/>
    </location>
    <ligand>
        <name>Mg(2+)</name>
        <dbReference type="ChEBI" id="CHEBI:18420"/>
    </ligand>
</feature>
<gene>
    <name evidence="12 13" type="primary">aroL</name>
    <name evidence="13" type="ORF">KFZ77_04350</name>
</gene>
<evidence type="ECO:0000256" key="9">
    <source>
        <dbReference type="ARBA" id="ARBA00022842"/>
    </source>
</evidence>
<dbReference type="InterPro" id="IPR000623">
    <property type="entry name" value="Shikimate_kinase/TSH1"/>
</dbReference>
<feature type="binding site" evidence="12">
    <location>
        <position position="120"/>
    </location>
    <ligand>
        <name>ATP</name>
        <dbReference type="ChEBI" id="CHEBI:30616"/>
    </ligand>
</feature>
<evidence type="ECO:0000256" key="6">
    <source>
        <dbReference type="ARBA" id="ARBA00022741"/>
    </source>
</evidence>
<evidence type="ECO:0000256" key="5">
    <source>
        <dbReference type="ARBA" id="ARBA00022723"/>
    </source>
</evidence>
<comment type="subunit">
    <text evidence="12">Monomer.</text>
</comment>
<evidence type="ECO:0000256" key="12">
    <source>
        <dbReference type="HAMAP-Rule" id="MF_01269"/>
    </source>
</evidence>
<dbReference type="InterPro" id="IPR027417">
    <property type="entry name" value="P-loop_NTPase"/>
</dbReference>
<feature type="region of interest" description="LID domain" evidence="12">
    <location>
        <begin position="112"/>
        <end position="126"/>
    </location>
</feature>
<evidence type="ECO:0000256" key="11">
    <source>
        <dbReference type="ARBA" id="ARBA00048567"/>
    </source>
</evidence>
<comment type="caution">
    <text evidence="12">Lacks conserved residue(s) required for the propagation of feature annotation.</text>
</comment>
<organism evidence="13 14">
    <name type="scientific">Siccibacter colletis</name>
    <dbReference type="NCBI Taxonomy" id="1505757"/>
    <lineage>
        <taxon>Bacteria</taxon>
        <taxon>Pseudomonadati</taxon>
        <taxon>Pseudomonadota</taxon>
        <taxon>Gammaproteobacteria</taxon>
        <taxon>Enterobacterales</taxon>
        <taxon>Enterobacteriaceae</taxon>
        <taxon>Siccibacter</taxon>
    </lineage>
</organism>
<comment type="domain">
    <text evidence="12">The LID domain closes over the active site upon ATP binding.</text>
</comment>
<dbReference type="RefSeq" id="WP_264385535.1">
    <property type="nucleotide sequence ID" value="NZ_CP074352.1"/>
</dbReference>
<keyword evidence="6 12" id="KW-0547">Nucleotide-binding</keyword>
<keyword evidence="7 12" id="KW-0418">Kinase</keyword>
<keyword evidence="14" id="KW-1185">Reference proteome</keyword>
<keyword evidence="3 12" id="KW-0028">Amino-acid biosynthesis</keyword>
<evidence type="ECO:0000256" key="2">
    <source>
        <dbReference type="ARBA" id="ARBA00022490"/>
    </source>
</evidence>
<evidence type="ECO:0000256" key="10">
    <source>
        <dbReference type="ARBA" id="ARBA00023141"/>
    </source>
</evidence>
<keyword evidence="2 12" id="KW-0963">Cytoplasm</keyword>
<keyword evidence="8 12" id="KW-0067">ATP-binding</keyword>
<comment type="similarity">
    <text evidence="12">Belongs to the shikimate kinase family. AroL subfamily.</text>
</comment>
<comment type="pathway">
    <text evidence="1 12">Metabolic intermediate biosynthesis; chorismate biosynthesis; chorismate from D-erythrose 4-phosphate and phosphoenolpyruvate: step 5/7.</text>
</comment>
<keyword evidence="9 12" id="KW-0460">Magnesium</keyword>
<dbReference type="CDD" id="cd00464">
    <property type="entry name" value="SK"/>
    <property type="match status" value="1"/>
</dbReference>
<evidence type="ECO:0000313" key="13">
    <source>
        <dbReference type="EMBL" id="UYU32754.1"/>
    </source>
</evidence>
<evidence type="ECO:0000256" key="3">
    <source>
        <dbReference type="ARBA" id="ARBA00022605"/>
    </source>
</evidence>
<comment type="catalytic activity">
    <reaction evidence="11 12">
        <text>shikimate + ATP = 3-phosphoshikimate + ADP + H(+)</text>
        <dbReference type="Rhea" id="RHEA:13121"/>
        <dbReference type="ChEBI" id="CHEBI:15378"/>
        <dbReference type="ChEBI" id="CHEBI:30616"/>
        <dbReference type="ChEBI" id="CHEBI:36208"/>
        <dbReference type="ChEBI" id="CHEBI:145989"/>
        <dbReference type="ChEBI" id="CHEBI:456216"/>
        <dbReference type="EC" id="2.7.1.71"/>
    </reaction>
</comment>
<dbReference type="EMBL" id="CP074352">
    <property type="protein sequence ID" value="UYU32754.1"/>
    <property type="molecule type" value="Genomic_DNA"/>
</dbReference>
<dbReference type="PROSITE" id="PS01128">
    <property type="entry name" value="SHIKIMATE_KINASE"/>
    <property type="match status" value="1"/>
</dbReference>
<dbReference type="PRINTS" id="PR01100">
    <property type="entry name" value="SHIKIMTKNASE"/>
</dbReference>
<dbReference type="SUPFAM" id="SSF52540">
    <property type="entry name" value="P-loop containing nucleoside triphosphate hydrolases"/>
    <property type="match status" value="1"/>
</dbReference>
<evidence type="ECO:0000256" key="1">
    <source>
        <dbReference type="ARBA" id="ARBA00004842"/>
    </source>
</evidence>
<comment type="cofactor">
    <cofactor evidence="12">
        <name>Mg(2+)</name>
        <dbReference type="ChEBI" id="CHEBI:18420"/>
    </cofactor>
    <text evidence="12">Binds 1 Mg(2+) ion per subunit.</text>
</comment>
<feature type="binding site" evidence="12">
    <location>
        <position position="34"/>
    </location>
    <ligand>
        <name>substrate</name>
    </ligand>
</feature>
<dbReference type="Pfam" id="PF01202">
    <property type="entry name" value="SKI"/>
    <property type="match status" value="1"/>
</dbReference>
<evidence type="ECO:0000256" key="7">
    <source>
        <dbReference type="ARBA" id="ARBA00022777"/>
    </source>
</evidence>
<evidence type="ECO:0000256" key="8">
    <source>
        <dbReference type="ARBA" id="ARBA00022840"/>
    </source>
</evidence>
<evidence type="ECO:0000256" key="4">
    <source>
        <dbReference type="ARBA" id="ARBA00022679"/>
    </source>
</evidence>